<evidence type="ECO:0000256" key="1">
    <source>
        <dbReference type="ARBA" id="ARBA00007613"/>
    </source>
</evidence>
<dbReference type="PANTHER" id="PTHR30203:SF24">
    <property type="entry name" value="BLR4935 PROTEIN"/>
    <property type="match status" value="1"/>
</dbReference>
<dbReference type="Proteomes" id="UP001500552">
    <property type="component" value="Unassembled WGS sequence"/>
</dbReference>
<evidence type="ECO:0000256" key="2">
    <source>
        <dbReference type="SAM" id="Coils"/>
    </source>
</evidence>
<keyword evidence="4" id="KW-0732">Signal</keyword>
<dbReference type="Pfam" id="PF02321">
    <property type="entry name" value="OEP"/>
    <property type="match status" value="1"/>
</dbReference>
<dbReference type="InterPro" id="IPR003423">
    <property type="entry name" value="OMP_efflux"/>
</dbReference>
<keyword evidence="6" id="KW-1185">Reference proteome</keyword>
<evidence type="ECO:0000256" key="3">
    <source>
        <dbReference type="SAM" id="MobiDB-lite"/>
    </source>
</evidence>
<dbReference type="PANTHER" id="PTHR30203">
    <property type="entry name" value="OUTER MEMBRANE CATION EFFLUX PROTEIN"/>
    <property type="match status" value="1"/>
</dbReference>
<comment type="caution">
    <text evidence="5">The sequence shown here is derived from an EMBL/GenBank/DDBJ whole genome shotgun (WGS) entry which is preliminary data.</text>
</comment>
<organism evidence="5 6">
    <name type="scientific">Pontibacter saemangeumensis</name>
    <dbReference type="NCBI Taxonomy" id="1084525"/>
    <lineage>
        <taxon>Bacteria</taxon>
        <taxon>Pseudomonadati</taxon>
        <taxon>Bacteroidota</taxon>
        <taxon>Cytophagia</taxon>
        <taxon>Cytophagales</taxon>
        <taxon>Hymenobacteraceae</taxon>
        <taxon>Pontibacter</taxon>
    </lineage>
</organism>
<feature type="signal peptide" evidence="4">
    <location>
        <begin position="1"/>
        <end position="20"/>
    </location>
</feature>
<comment type="similarity">
    <text evidence="1">Belongs to the outer membrane factor (OMF) (TC 1.B.17) family.</text>
</comment>
<feature type="compositionally biased region" description="Low complexity" evidence="3">
    <location>
        <begin position="204"/>
        <end position="215"/>
    </location>
</feature>
<gene>
    <name evidence="5" type="ORF">GCM10023188_34300</name>
</gene>
<sequence>MKKIVAYIALLLVLAPALRAQTLQEYLVTSGENNPLLKARFAEYQAALEKVPQAGALPDPEANFGLFLKPMERLMGNQVGEASIMQMFPWFGTLGAARNEANYMAQMKFASFIEAKINLYHDVRTTWLGMYRIDEEVQLLERELAILQALERIALARYKSAPAGAAPGPARQSPGTSSSGSMGSTTTGSAASGMAGMGGGSAGGNTSSKAGSSTGMTGGGMTSMASSGSSMVDVILIRVQVKDLENRLLLLRDSKKPLQVAFNNLLNRQPGQEIQLADTLQPVALPAALALIQDSILQNHPMLKMYEWDEKAREAQYRMAQLMGRPMLGLGLNYMVFKPRMDEATEMRMGGKNMVMPMVTVTLPIYRKKYNAAKREAKFEQEAAALKKEAAENELFTELENLLYDYQRATSTLQLLEEQIELNEQAIRLLTTNYTVAGAGIDEILRQRQAILGYKQQQLQAITDQHIAVSAINRMMNSDY</sequence>
<accession>A0ABP8LZC1</accession>
<evidence type="ECO:0000313" key="5">
    <source>
        <dbReference type="EMBL" id="GAA4438638.1"/>
    </source>
</evidence>
<feature type="region of interest" description="Disordered" evidence="3">
    <location>
        <begin position="162"/>
        <end position="226"/>
    </location>
</feature>
<evidence type="ECO:0000256" key="4">
    <source>
        <dbReference type="SAM" id="SignalP"/>
    </source>
</evidence>
<reference evidence="6" key="1">
    <citation type="journal article" date="2019" name="Int. J. Syst. Evol. Microbiol.">
        <title>The Global Catalogue of Microorganisms (GCM) 10K type strain sequencing project: providing services to taxonomists for standard genome sequencing and annotation.</title>
        <authorList>
            <consortium name="The Broad Institute Genomics Platform"/>
            <consortium name="The Broad Institute Genome Sequencing Center for Infectious Disease"/>
            <person name="Wu L."/>
            <person name="Ma J."/>
        </authorList>
    </citation>
    <scope>NUCLEOTIDE SEQUENCE [LARGE SCALE GENOMIC DNA]</scope>
    <source>
        <strain evidence="6">JCM 17926</strain>
    </source>
</reference>
<feature type="compositionally biased region" description="Low complexity" evidence="3">
    <location>
        <begin position="162"/>
        <end position="194"/>
    </location>
</feature>
<feature type="coiled-coil region" evidence="2">
    <location>
        <begin position="374"/>
        <end position="433"/>
    </location>
</feature>
<feature type="chain" id="PRO_5046574463" evidence="4">
    <location>
        <begin position="21"/>
        <end position="480"/>
    </location>
</feature>
<dbReference type="EMBL" id="BAABHC010000016">
    <property type="protein sequence ID" value="GAA4438638.1"/>
    <property type="molecule type" value="Genomic_DNA"/>
</dbReference>
<dbReference type="SUPFAM" id="SSF56954">
    <property type="entry name" value="Outer membrane efflux proteins (OEP)"/>
    <property type="match status" value="2"/>
</dbReference>
<dbReference type="InterPro" id="IPR010131">
    <property type="entry name" value="MdtP/NodT-like"/>
</dbReference>
<protein>
    <submittedName>
        <fullName evidence="5">TolC family protein</fullName>
    </submittedName>
</protein>
<proteinExistence type="inferred from homology"/>
<dbReference type="Gene3D" id="1.20.1600.10">
    <property type="entry name" value="Outer membrane efflux proteins (OEP)"/>
    <property type="match status" value="2"/>
</dbReference>
<evidence type="ECO:0000313" key="6">
    <source>
        <dbReference type="Proteomes" id="UP001500552"/>
    </source>
</evidence>
<dbReference type="RefSeq" id="WP_345160768.1">
    <property type="nucleotide sequence ID" value="NZ_BAABHC010000016.1"/>
</dbReference>
<name>A0ABP8LZC1_9BACT</name>
<keyword evidence="2" id="KW-0175">Coiled coil</keyword>